<evidence type="ECO:0000259" key="2">
    <source>
        <dbReference type="Pfam" id="PF00419"/>
    </source>
</evidence>
<proteinExistence type="predicted"/>
<feature type="chain" id="PRO_5015346888" evidence="1">
    <location>
        <begin position="31"/>
        <end position="358"/>
    </location>
</feature>
<gene>
    <name evidence="3" type="ORF">DBB42_03385</name>
</gene>
<dbReference type="AlphaFoldDB" id="A0A2R7UR45"/>
<dbReference type="InterPro" id="IPR050263">
    <property type="entry name" value="Bact_Fimbrial_Adh_Pro"/>
</dbReference>
<dbReference type="Pfam" id="PF00419">
    <property type="entry name" value="Fimbrial"/>
    <property type="match status" value="1"/>
</dbReference>
<organism evidence="3 4">
    <name type="scientific">Pseudomonas plecoglossicida</name>
    <dbReference type="NCBI Taxonomy" id="70775"/>
    <lineage>
        <taxon>Bacteria</taxon>
        <taxon>Pseudomonadati</taxon>
        <taxon>Pseudomonadota</taxon>
        <taxon>Gammaproteobacteria</taxon>
        <taxon>Pseudomonadales</taxon>
        <taxon>Pseudomonadaceae</taxon>
        <taxon>Pseudomonas</taxon>
    </lineage>
</organism>
<dbReference type="InterPro" id="IPR036937">
    <property type="entry name" value="Adhesion_dom_fimbrial_sf"/>
</dbReference>
<evidence type="ECO:0000313" key="3">
    <source>
        <dbReference type="EMBL" id="PTU53614.1"/>
    </source>
</evidence>
<dbReference type="Proteomes" id="UP000244874">
    <property type="component" value="Unassembled WGS sequence"/>
</dbReference>
<dbReference type="Gene3D" id="2.60.40.3310">
    <property type="match status" value="1"/>
</dbReference>
<accession>A0A2R7UR45</accession>
<name>A0A2R7UR45_PSEDL</name>
<reference evidence="3 4" key="1">
    <citation type="submission" date="2018-04" db="EMBL/GenBank/DDBJ databases">
        <authorList>
            <person name="Go L.Y."/>
            <person name="Mitchell J.A."/>
        </authorList>
    </citation>
    <scope>NUCLEOTIDE SEQUENCE [LARGE SCALE GENOMIC DNA]</scope>
    <source>
        <strain evidence="3 4">KCJK7865</strain>
    </source>
</reference>
<dbReference type="PANTHER" id="PTHR33420:SF32">
    <property type="entry name" value="FIMBRIAL-LIKE PROTEIN"/>
    <property type="match status" value="1"/>
</dbReference>
<dbReference type="InterPro" id="IPR008966">
    <property type="entry name" value="Adhesion_dom_sf"/>
</dbReference>
<keyword evidence="1" id="KW-0732">Signal</keyword>
<dbReference type="EMBL" id="QANO01000075">
    <property type="protein sequence ID" value="PTU53614.1"/>
    <property type="molecule type" value="Genomic_DNA"/>
</dbReference>
<dbReference type="GO" id="GO:0009289">
    <property type="term" value="C:pilus"/>
    <property type="evidence" value="ECO:0007669"/>
    <property type="project" value="InterPro"/>
</dbReference>
<dbReference type="Gene3D" id="2.60.40.1090">
    <property type="entry name" value="Fimbrial-type adhesion domain"/>
    <property type="match status" value="1"/>
</dbReference>
<dbReference type="SUPFAM" id="SSF49401">
    <property type="entry name" value="Bacterial adhesins"/>
    <property type="match status" value="1"/>
</dbReference>
<evidence type="ECO:0000256" key="1">
    <source>
        <dbReference type="SAM" id="SignalP"/>
    </source>
</evidence>
<dbReference type="InterPro" id="IPR000259">
    <property type="entry name" value="Adhesion_dom_fimbrial"/>
</dbReference>
<comment type="caution">
    <text evidence="3">The sequence shown here is derived from an EMBL/GenBank/DDBJ whole genome shotgun (WGS) entry which is preliminary data.</text>
</comment>
<sequence length="358" mass="38189">MSTFRCTAPRPAVTAACALALGLLCSEAQARCDWETGATYMSFNLDVGTRWVPRDAPIGSEIASIRLNVPNDSRAALNCFYEASPPTTFSMPASTAMALGVPVQGQRFADRVLRTNIDGIGAIVTVGPPFTGTANNSFTPDDNKLTIPYKGTMRTDTGFAARVANFRGTLQLIKTGPIPAGEYDLNRELFHGLTNDKGKVMDFSVRGKIRQAQCKLLGNPVSADPVRFADHTLADFTGPGPVGTEVAFNIRLSDCDDDSTAPTAFAHIELDGTNGSSVVDADQGVFSLGTGSTADGFGVQIMHGDGRPLPLQKAVGVKRLNVGETLLDFKARYFQLEPKEKVKAGLAKASLKFTISYK</sequence>
<evidence type="ECO:0000313" key="4">
    <source>
        <dbReference type="Proteomes" id="UP000244874"/>
    </source>
</evidence>
<feature type="domain" description="Fimbrial-type adhesion" evidence="2">
    <location>
        <begin position="205"/>
        <end position="358"/>
    </location>
</feature>
<dbReference type="PANTHER" id="PTHR33420">
    <property type="entry name" value="FIMBRIAL SUBUNIT ELFA-RELATED"/>
    <property type="match status" value="1"/>
</dbReference>
<feature type="signal peptide" evidence="1">
    <location>
        <begin position="1"/>
        <end position="30"/>
    </location>
</feature>
<dbReference type="GO" id="GO:0043709">
    <property type="term" value="P:cell adhesion involved in single-species biofilm formation"/>
    <property type="evidence" value="ECO:0007669"/>
    <property type="project" value="TreeGrafter"/>
</dbReference>
<protein>
    <submittedName>
        <fullName evidence="3">Type 1 fimbrial protein</fullName>
    </submittedName>
</protein>